<dbReference type="PANTHER" id="PTHR11432">
    <property type="entry name" value="NADH DEHYDROGENASE SUBUNIT 1"/>
    <property type="match status" value="1"/>
</dbReference>
<keyword evidence="4 5" id="KW-0472">Membrane</keyword>
<gene>
    <name evidence="6" type="primary">ndhA_9</name>
    <name evidence="6" type="ORF">SDC9_180114</name>
</gene>
<keyword evidence="3 5" id="KW-1133">Transmembrane helix</keyword>
<evidence type="ECO:0000256" key="1">
    <source>
        <dbReference type="ARBA" id="ARBA00004141"/>
    </source>
</evidence>
<protein>
    <submittedName>
        <fullName evidence="6">NAD(P)H-quinone oxidoreductase subunit 1, chloroplastic</fullName>
        <ecNumber evidence="6">1.6.5.11</ecNumber>
    </submittedName>
</protein>
<feature type="transmembrane region" description="Helical" evidence="5">
    <location>
        <begin position="159"/>
        <end position="177"/>
    </location>
</feature>
<dbReference type="PANTHER" id="PTHR11432:SF3">
    <property type="entry name" value="NADH-UBIQUINONE OXIDOREDUCTASE CHAIN 1"/>
    <property type="match status" value="1"/>
</dbReference>
<evidence type="ECO:0000256" key="3">
    <source>
        <dbReference type="ARBA" id="ARBA00022989"/>
    </source>
</evidence>
<evidence type="ECO:0000256" key="5">
    <source>
        <dbReference type="SAM" id="Phobius"/>
    </source>
</evidence>
<comment type="subcellular location">
    <subcellularLocation>
        <location evidence="1">Membrane</location>
        <topology evidence="1">Multi-pass membrane protein</topology>
    </subcellularLocation>
</comment>
<feature type="transmembrane region" description="Helical" evidence="5">
    <location>
        <begin position="12"/>
        <end position="31"/>
    </location>
</feature>
<keyword evidence="2 5" id="KW-0812">Transmembrane</keyword>
<dbReference type="GO" id="GO:0009060">
    <property type="term" value="P:aerobic respiration"/>
    <property type="evidence" value="ECO:0007669"/>
    <property type="project" value="TreeGrafter"/>
</dbReference>
<name>A0A645H8P0_9ZZZZ</name>
<dbReference type="GO" id="GO:0003954">
    <property type="term" value="F:NADH dehydrogenase activity"/>
    <property type="evidence" value="ECO:0007669"/>
    <property type="project" value="TreeGrafter"/>
</dbReference>
<feature type="transmembrane region" description="Helical" evidence="5">
    <location>
        <begin position="63"/>
        <end position="86"/>
    </location>
</feature>
<dbReference type="AlphaFoldDB" id="A0A645H8P0"/>
<evidence type="ECO:0000256" key="4">
    <source>
        <dbReference type="ARBA" id="ARBA00023136"/>
    </source>
</evidence>
<dbReference type="InterPro" id="IPR001694">
    <property type="entry name" value="NADH_UbQ_OxRdtase_su1/FPO"/>
</dbReference>
<organism evidence="6">
    <name type="scientific">bioreactor metagenome</name>
    <dbReference type="NCBI Taxonomy" id="1076179"/>
    <lineage>
        <taxon>unclassified sequences</taxon>
        <taxon>metagenomes</taxon>
        <taxon>ecological metagenomes</taxon>
    </lineage>
</organism>
<dbReference type="EMBL" id="VSSQ01084741">
    <property type="protein sequence ID" value="MPN32634.1"/>
    <property type="molecule type" value="Genomic_DNA"/>
</dbReference>
<dbReference type="EC" id="1.6.5.11" evidence="6"/>
<reference evidence="6" key="1">
    <citation type="submission" date="2019-08" db="EMBL/GenBank/DDBJ databases">
        <authorList>
            <person name="Kucharzyk K."/>
            <person name="Murdoch R.W."/>
            <person name="Higgins S."/>
            <person name="Loffler F."/>
        </authorList>
    </citation>
    <scope>NUCLEOTIDE SEQUENCE</scope>
</reference>
<sequence length="217" mass="24125">MCINDIVKSQSVWNIFLAPVAALLFFITSIAENGRAPFDLIEADSELVAGFNIEYSGLKFGMFYVADFLHAFTSAMVFATIFLGGWRGPAAETLPVLGFLYLLLKTLAVYLLMLVLRFSIPRLRIDQMMNVNWKFLTPLSLINLVVMAVAAKLVPAAPMLLRVGILVVINLVMWLITDRILSMVESKHDKERVIVSKPLPVARPEKVEPIEEGSAQA</sequence>
<dbReference type="Pfam" id="PF00146">
    <property type="entry name" value="NADHdh"/>
    <property type="match status" value="1"/>
</dbReference>
<proteinExistence type="predicted"/>
<evidence type="ECO:0000313" key="6">
    <source>
        <dbReference type="EMBL" id="MPN32634.1"/>
    </source>
</evidence>
<keyword evidence="6" id="KW-0560">Oxidoreductase</keyword>
<feature type="transmembrane region" description="Helical" evidence="5">
    <location>
        <begin position="131"/>
        <end position="153"/>
    </location>
</feature>
<evidence type="ECO:0000256" key="2">
    <source>
        <dbReference type="ARBA" id="ARBA00022692"/>
    </source>
</evidence>
<feature type="transmembrane region" description="Helical" evidence="5">
    <location>
        <begin position="98"/>
        <end position="119"/>
    </location>
</feature>
<comment type="caution">
    <text evidence="6">The sequence shown here is derived from an EMBL/GenBank/DDBJ whole genome shotgun (WGS) entry which is preliminary data.</text>
</comment>
<dbReference type="GO" id="GO:0016020">
    <property type="term" value="C:membrane"/>
    <property type="evidence" value="ECO:0007669"/>
    <property type="project" value="UniProtKB-SubCell"/>
</dbReference>
<accession>A0A645H8P0</accession>